<dbReference type="GO" id="GO:0008083">
    <property type="term" value="F:growth factor activity"/>
    <property type="evidence" value="ECO:0007669"/>
    <property type="project" value="UniProtKB-KW"/>
</dbReference>
<dbReference type="Ensembl" id="ENSCSET00000007378.1">
    <property type="protein sequence ID" value="ENSCSEP00000007299.1"/>
    <property type="gene ID" value="ENSCSEG00000004712.1"/>
</dbReference>
<evidence type="ECO:0000313" key="18">
    <source>
        <dbReference type="Ensembl" id="ENSCSEP00000007299.1"/>
    </source>
</evidence>
<comment type="subcellular location">
    <subcellularLocation>
        <location evidence="1">Secreted</location>
    </subcellularLocation>
</comment>
<dbReference type="GO" id="GO:0005615">
    <property type="term" value="C:extracellular space"/>
    <property type="evidence" value="ECO:0007669"/>
    <property type="project" value="UniProtKB-KW"/>
</dbReference>
<dbReference type="GeneID" id="103386095"/>
<keyword evidence="19" id="KW-1185">Reference proteome</keyword>
<keyword evidence="12" id="KW-0891">Chondrogenesis</keyword>
<protein>
    <recommendedName>
        <fullName evidence="14">Bone morphogenetic protein 7</fullName>
    </recommendedName>
    <alternativeName>
        <fullName evidence="15">Osteogenic protein 1</fullName>
    </alternativeName>
</protein>
<evidence type="ECO:0000256" key="15">
    <source>
        <dbReference type="ARBA" id="ARBA00083455"/>
    </source>
</evidence>
<keyword evidence="7" id="KW-0221">Differentiation</keyword>
<dbReference type="InParanoid" id="A0A3P8UZM3"/>
<dbReference type="GO" id="GO:0045597">
    <property type="term" value="P:positive regulation of cell differentiation"/>
    <property type="evidence" value="ECO:0007669"/>
    <property type="project" value="UniProtKB-ARBA"/>
</dbReference>
<dbReference type="GO" id="GO:0042664">
    <property type="term" value="P:negative regulation of endodermal cell fate specification"/>
    <property type="evidence" value="ECO:0007669"/>
    <property type="project" value="Ensembl"/>
</dbReference>
<dbReference type="PANTHER" id="PTHR11848">
    <property type="entry name" value="TGF-BETA FAMILY"/>
    <property type="match status" value="1"/>
</dbReference>
<comment type="subunit">
    <text evidence="13">Homodimer; disulfide-linked. Interacts with SOSTDC1. Interacts with TWSG1. Interacts with FBN1 (via N-terminal domain) and FBN2. Interacts with type I receptor ACVR1. Interacts with type II receptor ACVR2A. Interacts with NOG; this interaction inhibits canonical BMP signaling. Interacts with SCUBE3. Interacts with ERFE; the interaction inhibits BMP-induced transcription of HAMP. Interacts with TGFBR3.</text>
</comment>
<sequence length="423" mass="48686">MLTRAYATVATLVSLSYCVMATQVFFSNFSADNEVRSSFIQRRLRSQERREMQREILSILGLPHRPRPLVHTKHDAAPMFMLDLYNTISTDTQPQSYSYKSVFQHQAPMVTPQDNRFLSDADMVMSFVNLVDQDPEFLYQNHRREFRFDLSRIPEGEAVTAAEFRIYKDFIQERSENETFKVSLYQVLQTHSNSEVELLLLDQRHIWASEDGWLVFDLTHTSKFWLVKPEKNLGLHLVVEDGHGQRRNPHLAGLVTGSRPQNKQPFMVVFFKASEVRFRSIRSAQGQKGRQSNRSKPQRTVQDALKAVEAATDNLGFSKEGCKKHELFVSFRDLGWQDWIIAPDGYAAYYCEGECAFPLNSYMNATNHAIVQTLVHFINPESVPKPCCAPTQLHGISVLYFDDSSNVILKKYRNMVVRACGCH</sequence>
<dbReference type="Pfam" id="PF00019">
    <property type="entry name" value="TGF_beta"/>
    <property type="match status" value="1"/>
</dbReference>
<evidence type="ECO:0000256" key="10">
    <source>
        <dbReference type="ARBA" id="ARBA00023157"/>
    </source>
</evidence>
<dbReference type="SMART" id="SM00204">
    <property type="entry name" value="TGFB"/>
    <property type="match status" value="1"/>
</dbReference>
<dbReference type="AlphaFoldDB" id="A0A3P8UZM3"/>
<feature type="domain" description="TGF-beta family profile" evidence="17">
    <location>
        <begin position="294"/>
        <end position="423"/>
    </location>
</feature>
<dbReference type="GO" id="GO:0060485">
    <property type="term" value="P:mesenchyme development"/>
    <property type="evidence" value="ECO:0007669"/>
    <property type="project" value="UniProtKB-ARBA"/>
</dbReference>
<dbReference type="GO" id="GO:0008285">
    <property type="term" value="P:negative regulation of cell population proliferation"/>
    <property type="evidence" value="ECO:0007669"/>
    <property type="project" value="UniProtKB-ARBA"/>
</dbReference>
<dbReference type="KEGG" id="csem:103386095"/>
<evidence type="ECO:0000256" key="4">
    <source>
        <dbReference type="ARBA" id="ARBA00022514"/>
    </source>
</evidence>
<dbReference type="CDD" id="cd19397">
    <property type="entry name" value="TGF_beta_BMP7"/>
    <property type="match status" value="1"/>
</dbReference>
<dbReference type="Gene3D" id="2.60.120.970">
    <property type="match status" value="1"/>
</dbReference>
<dbReference type="PROSITE" id="PS51362">
    <property type="entry name" value="TGF_BETA_2"/>
    <property type="match status" value="1"/>
</dbReference>
<dbReference type="GO" id="GO:0005125">
    <property type="term" value="F:cytokine activity"/>
    <property type="evidence" value="ECO:0007669"/>
    <property type="project" value="UniProtKB-KW"/>
</dbReference>
<dbReference type="GO" id="GO:0003146">
    <property type="term" value="P:heart jogging"/>
    <property type="evidence" value="ECO:0007669"/>
    <property type="project" value="Ensembl"/>
</dbReference>
<evidence type="ECO:0000256" key="14">
    <source>
        <dbReference type="ARBA" id="ARBA00071099"/>
    </source>
</evidence>
<evidence type="ECO:0000256" key="8">
    <source>
        <dbReference type="ARBA" id="ARBA00022855"/>
    </source>
</evidence>
<dbReference type="GO" id="GO:0045665">
    <property type="term" value="P:negative regulation of neuron differentiation"/>
    <property type="evidence" value="ECO:0007669"/>
    <property type="project" value="UniProtKB-ARBA"/>
</dbReference>
<dbReference type="GO" id="GO:0009966">
    <property type="term" value="P:regulation of signal transduction"/>
    <property type="evidence" value="ECO:0007669"/>
    <property type="project" value="UniProtKB-ARBA"/>
</dbReference>
<name>A0A3P8UZM3_CYNSE</name>
<dbReference type="PRINTS" id="PR00669">
    <property type="entry name" value="INHIBINA"/>
</dbReference>
<evidence type="ECO:0000256" key="9">
    <source>
        <dbReference type="ARBA" id="ARBA00023030"/>
    </source>
</evidence>
<dbReference type="GO" id="GO:0051240">
    <property type="term" value="P:positive regulation of multicellular organismal process"/>
    <property type="evidence" value="ECO:0007669"/>
    <property type="project" value="UniProtKB-ARBA"/>
</dbReference>
<dbReference type="PANTHER" id="PTHR11848:SF135">
    <property type="entry name" value="BONE MORPHOGENETIC PROTEIN 7"/>
    <property type="match status" value="1"/>
</dbReference>
<evidence type="ECO:0000256" key="16">
    <source>
        <dbReference type="RuleBase" id="RU000354"/>
    </source>
</evidence>
<evidence type="ECO:0000313" key="19">
    <source>
        <dbReference type="Proteomes" id="UP000265120"/>
    </source>
</evidence>
<dbReference type="GO" id="GO:0001823">
    <property type="term" value="P:mesonephros development"/>
    <property type="evidence" value="ECO:0007669"/>
    <property type="project" value="UniProtKB-ARBA"/>
</dbReference>
<dbReference type="FunFam" id="2.10.90.10:FF:000003">
    <property type="entry name" value="Bone morphogenetic protein 5"/>
    <property type="match status" value="1"/>
</dbReference>
<organism evidence="18 19">
    <name type="scientific">Cynoglossus semilaevis</name>
    <name type="common">Tongue sole</name>
    <dbReference type="NCBI Taxonomy" id="244447"/>
    <lineage>
        <taxon>Eukaryota</taxon>
        <taxon>Metazoa</taxon>
        <taxon>Chordata</taxon>
        <taxon>Craniata</taxon>
        <taxon>Vertebrata</taxon>
        <taxon>Euteleostomi</taxon>
        <taxon>Actinopterygii</taxon>
        <taxon>Neopterygii</taxon>
        <taxon>Teleostei</taxon>
        <taxon>Neoteleostei</taxon>
        <taxon>Acanthomorphata</taxon>
        <taxon>Carangaria</taxon>
        <taxon>Pleuronectiformes</taxon>
        <taxon>Pleuronectoidei</taxon>
        <taxon>Cynoglossidae</taxon>
        <taxon>Cynoglossinae</taxon>
        <taxon>Cynoglossus</taxon>
    </lineage>
</organism>
<keyword evidence="4" id="KW-0202">Cytokine</keyword>
<accession>A0A3P8UZM3</accession>
<dbReference type="GO" id="GO:0048812">
    <property type="term" value="P:neuron projection morphogenesis"/>
    <property type="evidence" value="ECO:0007669"/>
    <property type="project" value="UniProtKB-ARBA"/>
</dbReference>
<dbReference type="Pfam" id="PF00688">
    <property type="entry name" value="TGFb_propeptide"/>
    <property type="match status" value="1"/>
</dbReference>
<dbReference type="GO" id="GO:0045893">
    <property type="term" value="P:positive regulation of DNA-templated transcription"/>
    <property type="evidence" value="ECO:0007669"/>
    <property type="project" value="UniProtKB-ARBA"/>
</dbReference>
<evidence type="ECO:0000256" key="12">
    <source>
        <dbReference type="ARBA" id="ARBA00023188"/>
    </source>
</evidence>
<evidence type="ECO:0000256" key="7">
    <source>
        <dbReference type="ARBA" id="ARBA00022782"/>
    </source>
</evidence>
<dbReference type="OrthoDB" id="5987191at2759"/>
<dbReference type="GO" id="GO:0042802">
    <property type="term" value="F:identical protein binding"/>
    <property type="evidence" value="ECO:0007669"/>
    <property type="project" value="Ensembl"/>
</dbReference>
<dbReference type="GO" id="GO:0021703">
    <property type="term" value="P:locus ceruleus development"/>
    <property type="evidence" value="ECO:0007669"/>
    <property type="project" value="Ensembl"/>
</dbReference>
<keyword evidence="5" id="KW-0964">Secreted</keyword>
<dbReference type="GO" id="GO:0065003">
    <property type="term" value="P:protein-containing complex assembly"/>
    <property type="evidence" value="ECO:0007669"/>
    <property type="project" value="Ensembl"/>
</dbReference>
<evidence type="ECO:0000256" key="5">
    <source>
        <dbReference type="ARBA" id="ARBA00022525"/>
    </source>
</evidence>
<evidence type="ECO:0000256" key="3">
    <source>
        <dbReference type="ARBA" id="ARBA00022473"/>
    </source>
</evidence>
<comment type="similarity">
    <text evidence="2 16">Belongs to the TGF-beta family.</text>
</comment>
<dbReference type="InterPro" id="IPR015615">
    <property type="entry name" value="TGF-beta-rel"/>
</dbReference>
<dbReference type="GO" id="GO:0048264">
    <property type="term" value="P:determination of ventral identity"/>
    <property type="evidence" value="ECO:0007669"/>
    <property type="project" value="Ensembl"/>
</dbReference>
<dbReference type="GO" id="GO:0001947">
    <property type="term" value="P:heart looping"/>
    <property type="evidence" value="ECO:0007669"/>
    <property type="project" value="Ensembl"/>
</dbReference>
<keyword evidence="9 16" id="KW-0339">Growth factor</keyword>
<dbReference type="Gene3D" id="2.10.90.10">
    <property type="entry name" value="Cystine-knot cytokines"/>
    <property type="match status" value="1"/>
</dbReference>
<dbReference type="OMA" id="WLVNPEQ"/>
<evidence type="ECO:0000256" key="13">
    <source>
        <dbReference type="ARBA" id="ARBA00065115"/>
    </source>
</evidence>
<proteinExistence type="inferred from homology"/>
<dbReference type="GO" id="GO:0098609">
    <property type="term" value="P:cell-cell adhesion"/>
    <property type="evidence" value="ECO:0007669"/>
    <property type="project" value="UniProtKB-ARBA"/>
</dbReference>
<dbReference type="GO" id="GO:0036342">
    <property type="term" value="P:post-anal tail morphogenesis"/>
    <property type="evidence" value="ECO:0007669"/>
    <property type="project" value="Ensembl"/>
</dbReference>
<keyword evidence="3" id="KW-0217">Developmental protein</keyword>
<evidence type="ECO:0000256" key="1">
    <source>
        <dbReference type="ARBA" id="ARBA00004613"/>
    </source>
</evidence>
<dbReference type="RefSeq" id="XP_008318427.1">
    <property type="nucleotide sequence ID" value="XM_008320205.3"/>
</dbReference>
<dbReference type="STRING" id="244447.ENSCSEP00000007299"/>
<keyword evidence="8" id="KW-0892">Osteogenesis</keyword>
<reference evidence="18" key="3">
    <citation type="submission" date="2025-09" db="UniProtKB">
        <authorList>
            <consortium name="Ensembl"/>
        </authorList>
    </citation>
    <scope>IDENTIFICATION</scope>
</reference>
<evidence type="ECO:0000256" key="2">
    <source>
        <dbReference type="ARBA" id="ARBA00006656"/>
    </source>
</evidence>
<reference evidence="18 19" key="1">
    <citation type="journal article" date="2014" name="Nat. Genet.">
        <title>Whole-genome sequence of a flatfish provides insights into ZW sex chromosome evolution and adaptation to a benthic lifestyle.</title>
        <authorList>
            <person name="Chen S."/>
            <person name="Zhang G."/>
            <person name="Shao C."/>
            <person name="Huang Q."/>
            <person name="Liu G."/>
            <person name="Zhang P."/>
            <person name="Song W."/>
            <person name="An N."/>
            <person name="Chalopin D."/>
            <person name="Volff J.N."/>
            <person name="Hong Y."/>
            <person name="Li Q."/>
            <person name="Sha Z."/>
            <person name="Zhou H."/>
            <person name="Xie M."/>
            <person name="Yu Q."/>
            <person name="Liu Y."/>
            <person name="Xiang H."/>
            <person name="Wang N."/>
            <person name="Wu K."/>
            <person name="Yang C."/>
            <person name="Zhou Q."/>
            <person name="Liao X."/>
            <person name="Yang L."/>
            <person name="Hu Q."/>
            <person name="Zhang J."/>
            <person name="Meng L."/>
            <person name="Jin L."/>
            <person name="Tian Y."/>
            <person name="Lian J."/>
            <person name="Yang J."/>
            <person name="Miao G."/>
            <person name="Liu S."/>
            <person name="Liang Z."/>
            <person name="Yan F."/>
            <person name="Li Y."/>
            <person name="Sun B."/>
            <person name="Zhang H."/>
            <person name="Zhang J."/>
            <person name="Zhu Y."/>
            <person name="Du M."/>
            <person name="Zhao Y."/>
            <person name="Schartl M."/>
            <person name="Tang Q."/>
            <person name="Wang J."/>
        </authorList>
    </citation>
    <scope>NUCLEOTIDE SEQUENCE</scope>
</reference>
<evidence type="ECO:0000256" key="6">
    <source>
        <dbReference type="ARBA" id="ARBA00022729"/>
    </source>
</evidence>
<keyword evidence="6" id="KW-0732">Signal</keyword>
<dbReference type="GO" id="GO:0051216">
    <property type="term" value="P:cartilage development"/>
    <property type="evidence" value="ECO:0007669"/>
    <property type="project" value="UniProtKB-KW"/>
</dbReference>
<dbReference type="GO" id="GO:2000026">
    <property type="term" value="P:regulation of multicellular organismal development"/>
    <property type="evidence" value="ECO:0007669"/>
    <property type="project" value="UniProtKB-ARBA"/>
</dbReference>
<dbReference type="GeneTree" id="ENSGT00940000156490"/>
<dbReference type="SUPFAM" id="SSF57501">
    <property type="entry name" value="Cystine-knot cytokines"/>
    <property type="match status" value="1"/>
</dbReference>
<dbReference type="GO" id="GO:0001656">
    <property type="term" value="P:metanephros development"/>
    <property type="evidence" value="ECO:0007669"/>
    <property type="project" value="UniProtKB-ARBA"/>
</dbReference>
<dbReference type="GO" id="GO:0030509">
    <property type="term" value="P:BMP signaling pathway"/>
    <property type="evidence" value="ECO:0007669"/>
    <property type="project" value="Ensembl"/>
</dbReference>
<dbReference type="GO" id="GO:0001503">
    <property type="term" value="P:ossification"/>
    <property type="evidence" value="ECO:0007669"/>
    <property type="project" value="UniProtKB-KW"/>
</dbReference>
<dbReference type="InterPro" id="IPR017948">
    <property type="entry name" value="TGFb_CS"/>
</dbReference>
<reference evidence="18" key="2">
    <citation type="submission" date="2025-08" db="UniProtKB">
        <authorList>
            <consortium name="Ensembl"/>
        </authorList>
    </citation>
    <scope>IDENTIFICATION</scope>
</reference>
<dbReference type="InterPro" id="IPR029034">
    <property type="entry name" value="Cystine-knot_cytokine"/>
</dbReference>
<dbReference type="InterPro" id="IPR001111">
    <property type="entry name" value="TGF-b_propeptide"/>
</dbReference>
<evidence type="ECO:0000259" key="17">
    <source>
        <dbReference type="PROSITE" id="PS51362"/>
    </source>
</evidence>
<dbReference type="FunFam" id="2.60.120.970:FF:000008">
    <property type="entry name" value="Bone morphogenetic protein 7"/>
    <property type="match status" value="1"/>
</dbReference>
<evidence type="ECO:0000256" key="11">
    <source>
        <dbReference type="ARBA" id="ARBA00023180"/>
    </source>
</evidence>
<dbReference type="InterPro" id="IPR001839">
    <property type="entry name" value="TGF-b_C"/>
</dbReference>
<dbReference type="Proteomes" id="UP000265120">
    <property type="component" value="Chromosome 11"/>
</dbReference>
<keyword evidence="10" id="KW-1015">Disulfide bond</keyword>
<dbReference type="PROSITE" id="PS00250">
    <property type="entry name" value="TGF_BETA_1"/>
    <property type="match status" value="1"/>
</dbReference>
<keyword evidence="11" id="KW-0325">Glycoprotein</keyword>